<feature type="cross-link" description="Glycyl lysine isopeptide (Lys-Gly) (interchain with G-Cter in ubiquitin)" evidence="12">
    <location>
        <position position="369"/>
    </location>
</feature>
<dbReference type="PANTHER" id="PTHR11447">
    <property type="entry name" value="CELLULAR TUMOR ANTIGEN P53"/>
    <property type="match status" value="1"/>
</dbReference>
<dbReference type="SUPFAM" id="SSF49417">
    <property type="entry name" value="p53-like transcription factors"/>
    <property type="match status" value="1"/>
</dbReference>
<dbReference type="EMBL" id="JACEEZ010006771">
    <property type="protein sequence ID" value="KAG0724544.1"/>
    <property type="molecule type" value="Genomic_DNA"/>
</dbReference>
<evidence type="ECO:0000313" key="15">
    <source>
        <dbReference type="EMBL" id="KAG0724544.1"/>
    </source>
</evidence>
<sequence>MADVQRLLNQENRVITEPRQKGNTMNGNQQDLEPMLDDVDYQQLLRGDSLLTRIGSSNFASLIEAPAPFNAENRESRHQELHQLEQQPPQEQQAVSNMQFNDLSMNNVCMVNNDVLTSADCGLNDSWGNLGQLVENYSTDPLLLNPTQEYSPVVVPQPQVPAGSRDVSTSFIPDSPPNSQVPSIQNWPGQYDFQISVPVGNKDQNKWCYSAIQEKLYLIKHVTIPLDVKLLQWLDAYITITPVFKASRNRVHHVMPCFNCSTKNSVASSDHIVMVEGQDCEYTYKYADKRPVVTLPLHPPPPGEAASTLLLKLVCLTSCNGGPNRRPFSLVFTLHNNSSGSEIGRQVLDLKCCQCPSRDMLNEDKAVQKPTQSTSTDISNRLMEVLKRSGPAVTSTSEKKKRFTIKLEPETDRRYQNVPVPVEYVPKVKGHVNSLIAAEYIRRNQPCLFLFPEDESQ</sequence>
<dbReference type="GO" id="GO:0000978">
    <property type="term" value="F:RNA polymerase II cis-regulatory region sequence-specific DNA binding"/>
    <property type="evidence" value="ECO:0007669"/>
    <property type="project" value="TreeGrafter"/>
</dbReference>
<reference evidence="15" key="1">
    <citation type="submission" date="2020-07" db="EMBL/GenBank/DDBJ databases">
        <title>The High-quality genome of the commercially important snow crab, Chionoecetes opilio.</title>
        <authorList>
            <person name="Jeong J.-H."/>
            <person name="Ryu S."/>
        </authorList>
    </citation>
    <scope>NUCLEOTIDE SEQUENCE</scope>
    <source>
        <strain evidence="15">MADBK_172401_WGS</strain>
        <tissue evidence="15">Digestive gland</tissue>
    </source>
</reference>
<feature type="region of interest" description="Disordered" evidence="13">
    <location>
        <begin position="73"/>
        <end position="92"/>
    </location>
</feature>
<evidence type="ECO:0000256" key="3">
    <source>
        <dbReference type="ARBA" id="ARBA00022703"/>
    </source>
</evidence>
<evidence type="ECO:0000256" key="11">
    <source>
        <dbReference type="PIRSR" id="PIRSR602117-1"/>
    </source>
</evidence>
<dbReference type="Gene3D" id="2.60.40.720">
    <property type="match status" value="1"/>
</dbReference>
<accession>A0A8J4YJK1</accession>
<keyword evidence="5 11" id="KW-0862">Zinc</keyword>
<organism evidence="15 16">
    <name type="scientific">Chionoecetes opilio</name>
    <name type="common">Atlantic snow crab</name>
    <name type="synonym">Cancer opilio</name>
    <dbReference type="NCBI Taxonomy" id="41210"/>
    <lineage>
        <taxon>Eukaryota</taxon>
        <taxon>Metazoa</taxon>
        <taxon>Ecdysozoa</taxon>
        <taxon>Arthropoda</taxon>
        <taxon>Crustacea</taxon>
        <taxon>Multicrustacea</taxon>
        <taxon>Malacostraca</taxon>
        <taxon>Eumalacostraca</taxon>
        <taxon>Eucarida</taxon>
        <taxon>Decapoda</taxon>
        <taxon>Pleocyemata</taxon>
        <taxon>Brachyura</taxon>
        <taxon>Eubrachyura</taxon>
        <taxon>Majoidea</taxon>
        <taxon>Majidae</taxon>
        <taxon>Chionoecetes</taxon>
    </lineage>
</organism>
<feature type="binding site" evidence="11">
    <location>
        <position position="319"/>
    </location>
    <ligand>
        <name>Zn(2+)</name>
        <dbReference type="ChEBI" id="CHEBI:29105"/>
    </ligand>
</feature>
<comment type="subcellular location">
    <subcellularLocation>
        <location evidence="1">Nucleus</location>
    </subcellularLocation>
</comment>
<dbReference type="GO" id="GO:0006915">
    <property type="term" value="P:apoptotic process"/>
    <property type="evidence" value="ECO:0007669"/>
    <property type="project" value="UniProtKB-KW"/>
</dbReference>
<dbReference type="InterPro" id="IPR011615">
    <property type="entry name" value="p53_DNA-bd"/>
</dbReference>
<evidence type="ECO:0000256" key="6">
    <source>
        <dbReference type="ARBA" id="ARBA00023015"/>
    </source>
</evidence>
<keyword evidence="7" id="KW-0238">DNA-binding</keyword>
<dbReference type="AlphaFoldDB" id="A0A8J4YJK1"/>
<evidence type="ECO:0000256" key="13">
    <source>
        <dbReference type="SAM" id="MobiDB-lite"/>
    </source>
</evidence>
<keyword evidence="8" id="KW-0010">Activator</keyword>
<evidence type="ECO:0000256" key="1">
    <source>
        <dbReference type="ARBA" id="ARBA00004123"/>
    </source>
</evidence>
<dbReference type="PANTHER" id="PTHR11447:SF16">
    <property type="entry name" value="P53 PROTEIN LONG FORM VARIANT 1"/>
    <property type="match status" value="1"/>
</dbReference>
<evidence type="ECO:0000259" key="14">
    <source>
        <dbReference type="Pfam" id="PF00870"/>
    </source>
</evidence>
<name>A0A8J4YJK1_CHIOP</name>
<keyword evidence="16" id="KW-1185">Reference proteome</keyword>
<evidence type="ECO:0000256" key="4">
    <source>
        <dbReference type="ARBA" id="ARBA00022723"/>
    </source>
</evidence>
<dbReference type="GO" id="GO:0046872">
    <property type="term" value="F:metal ion binding"/>
    <property type="evidence" value="ECO:0007669"/>
    <property type="project" value="UniProtKB-KW"/>
</dbReference>
<feature type="domain" description="p53 DNA-binding" evidence="14">
    <location>
        <begin position="185"/>
        <end position="366"/>
    </location>
</feature>
<dbReference type="PRINTS" id="PR00386">
    <property type="entry name" value="P53SUPPRESSR"/>
</dbReference>
<dbReference type="GO" id="GO:0005634">
    <property type="term" value="C:nucleus"/>
    <property type="evidence" value="ECO:0007669"/>
    <property type="project" value="UniProtKB-SubCell"/>
</dbReference>
<dbReference type="InterPro" id="IPR002117">
    <property type="entry name" value="p53_tumour_suppressor"/>
</dbReference>
<keyword evidence="4 11" id="KW-0479">Metal-binding</keyword>
<comment type="cofactor">
    <cofactor evidence="11">
        <name>Zn(2+)</name>
        <dbReference type="ChEBI" id="CHEBI:29105"/>
    </cofactor>
    <text evidence="11">Binds 1 zinc ion per subunit.</text>
</comment>
<evidence type="ECO:0000256" key="12">
    <source>
        <dbReference type="PIRSR" id="PIRSR602117-3"/>
    </source>
</evidence>
<feature type="binding site" evidence="11">
    <location>
        <position position="315"/>
    </location>
    <ligand>
        <name>Zn(2+)</name>
        <dbReference type="ChEBI" id="CHEBI:29105"/>
    </ligand>
</feature>
<dbReference type="Proteomes" id="UP000770661">
    <property type="component" value="Unassembled WGS sequence"/>
</dbReference>
<dbReference type="OrthoDB" id="5915660at2759"/>
<proteinExistence type="inferred from homology"/>
<comment type="caution">
    <text evidence="15">The sequence shown here is derived from an EMBL/GenBank/DDBJ whole genome shotgun (WGS) entry which is preliminary data.</text>
</comment>
<evidence type="ECO:0000256" key="7">
    <source>
        <dbReference type="ARBA" id="ARBA00023125"/>
    </source>
</evidence>
<keyword evidence="10" id="KW-0539">Nucleus</keyword>
<dbReference type="InterPro" id="IPR012346">
    <property type="entry name" value="p53/RUNT-type_TF_DNA-bd_sf"/>
</dbReference>
<evidence type="ECO:0000256" key="8">
    <source>
        <dbReference type="ARBA" id="ARBA00023159"/>
    </source>
</evidence>
<dbReference type="Pfam" id="PF00870">
    <property type="entry name" value="P53"/>
    <property type="match status" value="1"/>
</dbReference>
<evidence type="ECO:0000256" key="10">
    <source>
        <dbReference type="ARBA" id="ARBA00023242"/>
    </source>
</evidence>
<keyword evidence="6" id="KW-0805">Transcription regulation</keyword>
<keyword evidence="9" id="KW-0804">Transcription</keyword>
<feature type="compositionally biased region" description="Basic and acidic residues" evidence="13">
    <location>
        <begin position="73"/>
        <end position="83"/>
    </location>
</feature>
<dbReference type="GO" id="GO:0000981">
    <property type="term" value="F:DNA-binding transcription factor activity, RNA polymerase II-specific"/>
    <property type="evidence" value="ECO:0007669"/>
    <property type="project" value="TreeGrafter"/>
</dbReference>
<evidence type="ECO:0000256" key="5">
    <source>
        <dbReference type="ARBA" id="ARBA00022833"/>
    </source>
</evidence>
<keyword evidence="3" id="KW-0053">Apoptosis</keyword>
<evidence type="ECO:0000256" key="2">
    <source>
        <dbReference type="ARBA" id="ARBA00006167"/>
    </source>
</evidence>
<evidence type="ECO:0000313" key="16">
    <source>
        <dbReference type="Proteomes" id="UP000770661"/>
    </source>
</evidence>
<gene>
    <name evidence="15" type="primary">tp53_1</name>
    <name evidence="15" type="ORF">GWK47_040383</name>
</gene>
<evidence type="ECO:0000256" key="9">
    <source>
        <dbReference type="ARBA" id="ARBA00023163"/>
    </source>
</evidence>
<feature type="binding site" evidence="11">
    <location>
        <position position="257"/>
    </location>
    <ligand>
        <name>Zn(2+)</name>
        <dbReference type="ChEBI" id="CHEBI:29105"/>
    </ligand>
</feature>
<protein>
    <submittedName>
        <fullName evidence="15">Cellular tumor antigen p53</fullName>
    </submittedName>
</protein>
<comment type="similarity">
    <text evidence="2">Belongs to the p53 family.</text>
</comment>
<dbReference type="InterPro" id="IPR008967">
    <property type="entry name" value="p53-like_TF_DNA-bd_sf"/>
</dbReference>